<evidence type="ECO:0000256" key="2">
    <source>
        <dbReference type="SAM" id="MobiDB-lite"/>
    </source>
</evidence>
<proteinExistence type="predicted"/>
<feature type="region of interest" description="Disordered" evidence="2">
    <location>
        <begin position="860"/>
        <end position="884"/>
    </location>
</feature>
<dbReference type="EnsemblPlants" id="Kaladp0079s0100.1.v1.1">
    <property type="protein sequence ID" value="Kaladp0079s0100.1.v1.1"/>
    <property type="gene ID" value="Kaladp0079s0100.v1.1"/>
</dbReference>
<dbReference type="PROSITE" id="PS51840">
    <property type="entry name" value="C2_NT"/>
    <property type="match status" value="1"/>
</dbReference>
<dbReference type="Gene3D" id="1.10.287.1490">
    <property type="match status" value="1"/>
</dbReference>
<sequence>MFKSKKSRADKTKFKALFQLYFQATQVPHQKRSSGLTVSLVPEDVGKPTVRLQKAPLLDGICTWESPIYETVKLVRERATGKIDEKIYYFVVSTGSSKAGFLGEVSIDFAEYVEATTPWLVPLPLTESETGPVLNVTIQRMPGEDDDKMVFREEDVSKKLDSLDRSFEDPPKDHVSLKLDSLDRQFENHVRASNASVNGAVDYQNKSSFRETSCSKIAVPLRSSVASEQVPSPHLQRENHIPQKPALNTKSTTRIAHQSSATDWSVDSFSDPNMSDSMNSPEYNYTNEVLGERSSSFSDKPKGETVTNTRHVELLELELQSLRKQVVKETKKSQDLSVKLVKLREERDAFESQCEKFKSFHMIADPEVSTSSVEELKKELNKEKYANKKLRSQLHRAQDSNSELILVVRDLKKKLDQKNTGLSHLSSKKESASCTDSDEDQEFLKESDNAKELQLLKQKLEELYGDLDTVRNEKEEVENDLKQHSIENRRLRKENRDLSSQLEQQKVRHVKMESQSSEALSHAEDLESQIGMLRIENKKQSEALTESWDTITELEAHVRSLEQELETLNVRYNEELEAATCEKDAHEQRAMKAEETLRKTKQNNATTAEKLQEEFRTLSVEMALKLDESEKIATKTQRDVDELTAQKRITEEKLQKANQELCLVRTQYQDQLQELHKEIDEKDQLIDKLSLELLDKSAEFENAVKLNGEKQEAFSMQISMLKVDIERLTKENNNLTEQVKQMGKLRDDMEELKRAVSENEISKQTWSAEINQIEERCASAKRQAQNFQEELNALSRLKDQKEEIISNLSSETEKLRAECEELKKMLRNEKSDRQDLKMKIGQLEDEVKKKEESIIKMEQQMKETRTRNNESVAANGPSRNNKSGMNIQASQEVSSLKKKVKILEEQIKVKDTVMANTSSSYQEKEKHLRTKIKELESKARKHPFSEKDIKGAVVTNDGTTMTNASSSRAKGSATLPIQGDDATLTELRSEMALLKEKNKSMENELNDMEERYSAISLKFAEVEGERQQLVMTVRNLKNGKRL</sequence>
<dbReference type="Pfam" id="PF10358">
    <property type="entry name" value="NT-C2"/>
    <property type="match status" value="1"/>
</dbReference>
<dbReference type="InterPro" id="IPR019448">
    <property type="entry name" value="NT-C2"/>
</dbReference>
<feature type="region of interest" description="Disordered" evidence="2">
    <location>
        <begin position="418"/>
        <end position="440"/>
    </location>
</feature>
<feature type="coiled-coil region" evidence="1">
    <location>
        <begin position="453"/>
        <end position="692"/>
    </location>
</feature>
<evidence type="ECO:0000313" key="4">
    <source>
        <dbReference type="EnsemblPlants" id="Kaladp0079s0100.1.v1.1"/>
    </source>
</evidence>
<evidence type="ECO:0000256" key="1">
    <source>
        <dbReference type="SAM" id="Coils"/>
    </source>
</evidence>
<feature type="compositionally biased region" description="Polar residues" evidence="2">
    <location>
        <begin position="956"/>
        <end position="969"/>
    </location>
</feature>
<keyword evidence="1" id="KW-0175">Coiled coil</keyword>
<dbReference type="Proteomes" id="UP000594263">
    <property type="component" value="Unplaced"/>
</dbReference>
<dbReference type="OMA" id="LESHCQV"/>
<feature type="region of interest" description="Disordered" evidence="2">
    <location>
        <begin position="956"/>
        <end position="976"/>
    </location>
</feature>
<feature type="coiled-coil region" evidence="1">
    <location>
        <begin position="312"/>
        <end position="393"/>
    </location>
</feature>
<dbReference type="PANTHER" id="PTHR34452:SF14">
    <property type="entry name" value="MYOSIN HEAVY CHAIN, MUSCLE"/>
    <property type="match status" value="1"/>
</dbReference>
<name>A0A7N1A473_KALFE</name>
<reference evidence="4" key="1">
    <citation type="submission" date="2021-01" db="UniProtKB">
        <authorList>
            <consortium name="EnsemblPlants"/>
        </authorList>
    </citation>
    <scope>IDENTIFICATION</scope>
</reference>
<evidence type="ECO:0000259" key="3">
    <source>
        <dbReference type="PROSITE" id="PS51840"/>
    </source>
</evidence>
<protein>
    <recommendedName>
        <fullName evidence="3">C2 NT-type domain-containing protein</fullName>
    </recommendedName>
</protein>
<evidence type="ECO:0000313" key="5">
    <source>
        <dbReference type="Proteomes" id="UP000594263"/>
    </source>
</evidence>
<keyword evidence="5" id="KW-1185">Reference proteome</keyword>
<dbReference type="AlphaFoldDB" id="A0A7N1A473"/>
<accession>A0A7N1A473</accession>
<organism evidence="4 5">
    <name type="scientific">Kalanchoe fedtschenkoi</name>
    <name type="common">Lavender scallops</name>
    <name type="synonym">South American air plant</name>
    <dbReference type="NCBI Taxonomy" id="63787"/>
    <lineage>
        <taxon>Eukaryota</taxon>
        <taxon>Viridiplantae</taxon>
        <taxon>Streptophyta</taxon>
        <taxon>Embryophyta</taxon>
        <taxon>Tracheophyta</taxon>
        <taxon>Spermatophyta</taxon>
        <taxon>Magnoliopsida</taxon>
        <taxon>eudicotyledons</taxon>
        <taxon>Gunneridae</taxon>
        <taxon>Pentapetalae</taxon>
        <taxon>Saxifragales</taxon>
        <taxon>Crassulaceae</taxon>
        <taxon>Kalanchoe</taxon>
    </lineage>
</organism>
<dbReference type="Gramene" id="Kaladp0079s0100.1.v1.1">
    <property type="protein sequence ID" value="Kaladp0079s0100.1.v1.1"/>
    <property type="gene ID" value="Kaladp0079s0100.v1.1"/>
</dbReference>
<feature type="coiled-coil region" evidence="1">
    <location>
        <begin position="984"/>
        <end position="1018"/>
    </location>
</feature>
<feature type="domain" description="C2 NT-type" evidence="3">
    <location>
        <begin position="6"/>
        <end position="142"/>
    </location>
</feature>
<dbReference type="PANTHER" id="PTHR34452">
    <property type="entry name" value="MYOSIN HEAVY CHAIN-RELATED PROTEIN"/>
    <property type="match status" value="1"/>
</dbReference>
<feature type="compositionally biased region" description="Polar residues" evidence="2">
    <location>
        <begin position="869"/>
        <end position="884"/>
    </location>
</feature>